<dbReference type="AlphaFoldDB" id="A0A267F0I4"/>
<name>A0A267F0I4_9PLAT</name>
<keyword evidence="1" id="KW-1133">Transmembrane helix</keyword>
<protein>
    <submittedName>
        <fullName evidence="2">Uncharacterized protein</fullName>
    </submittedName>
</protein>
<evidence type="ECO:0000313" key="3">
    <source>
        <dbReference type="Proteomes" id="UP000215902"/>
    </source>
</evidence>
<accession>A0A267F0I4</accession>
<evidence type="ECO:0000313" key="2">
    <source>
        <dbReference type="EMBL" id="PAA66522.1"/>
    </source>
</evidence>
<proteinExistence type="predicted"/>
<dbReference type="EMBL" id="NIVC01001552">
    <property type="protein sequence ID" value="PAA66522.1"/>
    <property type="molecule type" value="Genomic_DNA"/>
</dbReference>
<keyword evidence="3" id="KW-1185">Reference proteome</keyword>
<keyword evidence="1" id="KW-0472">Membrane</keyword>
<dbReference type="Proteomes" id="UP000215902">
    <property type="component" value="Unassembled WGS sequence"/>
</dbReference>
<feature type="transmembrane region" description="Helical" evidence="1">
    <location>
        <begin position="53"/>
        <end position="75"/>
    </location>
</feature>
<comment type="caution">
    <text evidence="2">The sequence shown here is derived from an EMBL/GenBank/DDBJ whole genome shotgun (WGS) entry which is preliminary data.</text>
</comment>
<sequence>MSDNKSGQVKDDLSLLMATGTAPSCGHCNHSGNDTAIIEAYHASINSIHQAKLLSAALFVLMNLTAGLAMALCICHCRRTQLVRSLTNAGSLLIDSCCCCCSSRGSNSQLQILSTQSGRCCLQKQQPDVKAVSDSRRFSIRKSNCVKYFRSSRSNQLNSTLVKTDFNEEANKVSGSCSSSSEGVSEICELLDARRFTCGQETEGTVVPSV</sequence>
<reference evidence="2 3" key="1">
    <citation type="submission" date="2017-06" db="EMBL/GenBank/DDBJ databases">
        <title>A platform for efficient transgenesis in Macrostomum lignano, a flatworm model organism for stem cell research.</title>
        <authorList>
            <person name="Berezikov E."/>
        </authorList>
    </citation>
    <scope>NUCLEOTIDE SEQUENCE [LARGE SCALE GENOMIC DNA]</scope>
    <source>
        <strain evidence="2">DV1</strain>
        <tissue evidence="2">Whole organism</tissue>
    </source>
</reference>
<evidence type="ECO:0000256" key="1">
    <source>
        <dbReference type="SAM" id="Phobius"/>
    </source>
</evidence>
<organism evidence="2 3">
    <name type="scientific">Macrostomum lignano</name>
    <dbReference type="NCBI Taxonomy" id="282301"/>
    <lineage>
        <taxon>Eukaryota</taxon>
        <taxon>Metazoa</taxon>
        <taxon>Spiralia</taxon>
        <taxon>Lophotrochozoa</taxon>
        <taxon>Platyhelminthes</taxon>
        <taxon>Rhabditophora</taxon>
        <taxon>Macrostomorpha</taxon>
        <taxon>Macrostomida</taxon>
        <taxon>Macrostomidae</taxon>
        <taxon>Macrostomum</taxon>
    </lineage>
</organism>
<gene>
    <name evidence="2" type="ORF">BOX15_Mlig032452g1</name>
</gene>
<keyword evidence="1" id="KW-0812">Transmembrane</keyword>